<dbReference type="KEGG" id="ahg:AHOG_07210"/>
<dbReference type="OrthoDB" id="5195143at2"/>
<organism evidence="1 2">
    <name type="scientific">Actinoalloteichus hoggarensis</name>
    <dbReference type="NCBI Taxonomy" id="1470176"/>
    <lineage>
        <taxon>Bacteria</taxon>
        <taxon>Bacillati</taxon>
        <taxon>Actinomycetota</taxon>
        <taxon>Actinomycetes</taxon>
        <taxon>Pseudonocardiales</taxon>
        <taxon>Pseudonocardiaceae</taxon>
        <taxon>Actinoalloteichus</taxon>
    </lineage>
</organism>
<sequence>MTFALSPDVSITDVGDGMVLLDERGGRYFQLNETGALVLRRVLAGVAVDAVVAELRDRHPDAAGRVADDVSGIIDSLCAAEVVVR</sequence>
<proteinExistence type="predicted"/>
<name>A0A221VZZ1_9PSEU</name>
<accession>A0A221VZZ1</accession>
<dbReference type="InterPro" id="IPR008792">
    <property type="entry name" value="PQQD"/>
</dbReference>
<protein>
    <submittedName>
        <fullName evidence="1">Coenzyme PQQ synthesis protein D (PqqD)</fullName>
    </submittedName>
</protein>
<dbReference type="NCBIfam" id="NF033530">
    <property type="entry name" value="lasso_PqqD_Strm"/>
    <property type="match status" value="1"/>
</dbReference>
<dbReference type="RefSeq" id="WP_093940659.1">
    <property type="nucleotide sequence ID" value="NZ_CP022521.1"/>
</dbReference>
<dbReference type="EMBL" id="CP022521">
    <property type="protein sequence ID" value="ASO19090.1"/>
    <property type="molecule type" value="Genomic_DNA"/>
</dbReference>
<dbReference type="Proteomes" id="UP000204221">
    <property type="component" value="Chromosome"/>
</dbReference>
<dbReference type="Gene3D" id="1.10.10.1150">
    <property type="entry name" value="Coenzyme PQQ synthesis protein D (PqqD)"/>
    <property type="match status" value="1"/>
</dbReference>
<reference evidence="1 2" key="1">
    <citation type="submission" date="2017-07" db="EMBL/GenBank/DDBJ databases">
        <title>Complete genome sequence of Actinoalloteichus hoggarensis DSM 45943, type strain of Actinoalloteichus hoggarensis.</title>
        <authorList>
            <person name="Ruckert C."/>
            <person name="Nouioui I."/>
            <person name="Willmese J."/>
            <person name="van Wezel G."/>
            <person name="Klenk H.-P."/>
            <person name="Kalinowski J."/>
            <person name="Zotchev S.B."/>
        </authorList>
    </citation>
    <scope>NUCLEOTIDE SEQUENCE [LARGE SCALE GENOMIC DNA]</scope>
    <source>
        <strain evidence="1 2">DSM 45943</strain>
    </source>
</reference>
<keyword evidence="2" id="KW-1185">Reference proteome</keyword>
<dbReference type="AlphaFoldDB" id="A0A221VZZ1"/>
<evidence type="ECO:0000313" key="1">
    <source>
        <dbReference type="EMBL" id="ASO19090.1"/>
    </source>
</evidence>
<gene>
    <name evidence="1" type="ORF">AHOG_07210</name>
</gene>
<dbReference type="Pfam" id="PF05402">
    <property type="entry name" value="PqqD"/>
    <property type="match status" value="1"/>
</dbReference>
<evidence type="ECO:0000313" key="2">
    <source>
        <dbReference type="Proteomes" id="UP000204221"/>
    </source>
</evidence>
<dbReference type="InterPro" id="IPR041881">
    <property type="entry name" value="PqqD_sf"/>
</dbReference>